<dbReference type="RefSeq" id="WP_136165478.1">
    <property type="nucleotide sequence ID" value="NZ_KZ819074.1"/>
</dbReference>
<keyword evidence="2" id="KW-1185">Reference proteome</keyword>
<dbReference type="Proteomes" id="UP000296159">
    <property type="component" value="Unassembled WGS sequence"/>
</dbReference>
<organism evidence="1 2">
    <name type="scientific">Brenneria corticis</name>
    <dbReference type="NCBI Taxonomy" id="2173106"/>
    <lineage>
        <taxon>Bacteria</taxon>
        <taxon>Pseudomonadati</taxon>
        <taxon>Pseudomonadota</taxon>
        <taxon>Gammaproteobacteria</taxon>
        <taxon>Enterobacterales</taxon>
        <taxon>Pectobacteriaceae</taxon>
        <taxon>Brenneria</taxon>
    </lineage>
</organism>
<comment type="caution">
    <text evidence="1">The sequence shown here is derived from an EMBL/GenBank/DDBJ whole genome shotgun (WGS) entry which is preliminary data.</text>
</comment>
<name>A0A2U1U7Q6_9GAMM</name>
<dbReference type="AlphaFoldDB" id="A0A2U1U7Q6"/>
<accession>A0A2U1U7Q6</accession>
<dbReference type="EMBL" id="QDKH01000006">
    <property type="protein sequence ID" value="PWC17701.1"/>
    <property type="molecule type" value="Genomic_DNA"/>
</dbReference>
<protein>
    <submittedName>
        <fullName evidence="1">Uncharacterized protein</fullName>
    </submittedName>
</protein>
<sequence length="105" mass="11302">MMANEIKDKLIAVVASLHEQGMTPEQALEHILQAWGGTAKDIALISIVTPRLIADVLHSVYQDAISARQIAVILQQLGYDRQAVAGALREQFPELARAGGGATRT</sequence>
<evidence type="ECO:0000313" key="2">
    <source>
        <dbReference type="Proteomes" id="UP000296159"/>
    </source>
</evidence>
<reference evidence="1 2" key="1">
    <citation type="submission" date="2018-04" db="EMBL/GenBank/DDBJ databases">
        <title>Brenneria corticis sp.nov.</title>
        <authorList>
            <person name="Li Y."/>
        </authorList>
    </citation>
    <scope>NUCLEOTIDE SEQUENCE [LARGE SCALE GENOMIC DNA]</scope>
    <source>
        <strain evidence="1 2">CFCC 11842</strain>
    </source>
</reference>
<proteinExistence type="predicted"/>
<gene>
    <name evidence="1" type="ORF">DDT56_05440</name>
</gene>
<evidence type="ECO:0000313" key="1">
    <source>
        <dbReference type="EMBL" id="PWC17701.1"/>
    </source>
</evidence>